<organism evidence="2 3">
    <name type="scientific">Natronoarchaeum mannanilyticum</name>
    <dbReference type="NCBI Taxonomy" id="926360"/>
    <lineage>
        <taxon>Archaea</taxon>
        <taxon>Methanobacteriati</taxon>
        <taxon>Methanobacteriota</taxon>
        <taxon>Stenosarchaea group</taxon>
        <taxon>Halobacteria</taxon>
        <taxon>Halobacteriales</taxon>
        <taxon>Natronoarchaeaceae</taxon>
    </lineage>
</organism>
<comment type="caution">
    <text evidence="2">The sequence shown here is derived from an EMBL/GenBank/DDBJ whole genome shotgun (WGS) entry which is preliminary data.</text>
</comment>
<dbReference type="RefSeq" id="WP_343772963.1">
    <property type="nucleotide sequence ID" value="NZ_BAAADV010000001.1"/>
</dbReference>
<name>A0AAV3T832_9EURY</name>
<feature type="domain" description="DUF8001" evidence="1">
    <location>
        <begin position="1"/>
        <end position="77"/>
    </location>
</feature>
<dbReference type="Pfam" id="PF26008">
    <property type="entry name" value="DUF8001"/>
    <property type="match status" value="1"/>
</dbReference>
<proteinExistence type="predicted"/>
<evidence type="ECO:0000259" key="1">
    <source>
        <dbReference type="Pfam" id="PF26008"/>
    </source>
</evidence>
<dbReference type="InterPro" id="IPR058314">
    <property type="entry name" value="DUF8001"/>
</dbReference>
<keyword evidence="3" id="KW-1185">Reference proteome</keyword>
<gene>
    <name evidence="2" type="ORF">GCM10009020_11550</name>
</gene>
<accession>A0AAV3T832</accession>
<dbReference type="EMBL" id="BAAADV010000001">
    <property type="protein sequence ID" value="GAA0667622.1"/>
    <property type="molecule type" value="Genomic_DNA"/>
</dbReference>
<evidence type="ECO:0000313" key="2">
    <source>
        <dbReference type="EMBL" id="GAA0667622.1"/>
    </source>
</evidence>
<dbReference type="Proteomes" id="UP001500420">
    <property type="component" value="Unassembled WGS sequence"/>
</dbReference>
<sequence length="79" mass="8810">MAEPLRVAAGERSAEELLDALEDGRRVVVETEMFGGSHEVTLRHDGDVYYCDTPTTLHRHESSDGMRECILKNGYGAEE</sequence>
<protein>
    <recommendedName>
        <fullName evidence="1">DUF8001 domain-containing protein</fullName>
    </recommendedName>
</protein>
<dbReference type="AlphaFoldDB" id="A0AAV3T832"/>
<evidence type="ECO:0000313" key="3">
    <source>
        <dbReference type="Proteomes" id="UP001500420"/>
    </source>
</evidence>
<reference evidence="2 3" key="1">
    <citation type="journal article" date="2019" name="Int. J. Syst. Evol. Microbiol.">
        <title>The Global Catalogue of Microorganisms (GCM) 10K type strain sequencing project: providing services to taxonomists for standard genome sequencing and annotation.</title>
        <authorList>
            <consortium name="The Broad Institute Genomics Platform"/>
            <consortium name="The Broad Institute Genome Sequencing Center for Infectious Disease"/>
            <person name="Wu L."/>
            <person name="Ma J."/>
        </authorList>
    </citation>
    <scope>NUCLEOTIDE SEQUENCE [LARGE SCALE GENOMIC DNA]</scope>
    <source>
        <strain evidence="2 3">JCM 16328</strain>
    </source>
</reference>